<feature type="domain" description="RCK N-terminal" evidence="12">
    <location>
        <begin position="411"/>
        <end position="529"/>
    </location>
</feature>
<feature type="transmembrane region" description="Helical" evidence="11">
    <location>
        <begin position="89"/>
        <end position="112"/>
    </location>
</feature>
<dbReference type="InterPro" id="IPR006153">
    <property type="entry name" value="Cation/H_exchanger_TM"/>
</dbReference>
<keyword evidence="6 11" id="KW-0812">Transmembrane</keyword>
<dbReference type="PROSITE" id="PS51201">
    <property type="entry name" value="RCK_N"/>
    <property type="match status" value="1"/>
</dbReference>
<evidence type="ECO:0000256" key="7">
    <source>
        <dbReference type="ARBA" id="ARBA00022958"/>
    </source>
</evidence>
<keyword evidence="4" id="KW-0050">Antiport</keyword>
<evidence type="ECO:0000256" key="10">
    <source>
        <dbReference type="ARBA" id="ARBA00023136"/>
    </source>
</evidence>
<feature type="transmembrane region" description="Helical" evidence="11">
    <location>
        <begin position="149"/>
        <end position="171"/>
    </location>
</feature>
<dbReference type="InterPro" id="IPR003148">
    <property type="entry name" value="RCK_N"/>
</dbReference>
<feature type="transmembrane region" description="Helical" evidence="11">
    <location>
        <begin position="32"/>
        <end position="52"/>
    </location>
</feature>
<feature type="transmembrane region" description="Helical" evidence="11">
    <location>
        <begin position="191"/>
        <end position="212"/>
    </location>
</feature>
<protein>
    <submittedName>
        <fullName evidence="13">Monovalent cation:proton antiporter-2 (CPA2) family protein</fullName>
    </submittedName>
</protein>
<dbReference type="InterPro" id="IPR036291">
    <property type="entry name" value="NAD(P)-bd_dom_sf"/>
</dbReference>
<evidence type="ECO:0000256" key="4">
    <source>
        <dbReference type="ARBA" id="ARBA00022449"/>
    </source>
</evidence>
<organism evidence="13 14">
    <name type="scientific">Prosthecobacter fluviatilis</name>
    <dbReference type="NCBI Taxonomy" id="445931"/>
    <lineage>
        <taxon>Bacteria</taxon>
        <taxon>Pseudomonadati</taxon>
        <taxon>Verrucomicrobiota</taxon>
        <taxon>Verrucomicrobiia</taxon>
        <taxon>Verrucomicrobiales</taxon>
        <taxon>Verrucomicrobiaceae</taxon>
        <taxon>Prosthecobacter</taxon>
    </lineage>
</organism>
<dbReference type="Pfam" id="PF00999">
    <property type="entry name" value="Na_H_Exchanger"/>
    <property type="match status" value="1"/>
</dbReference>
<dbReference type="PANTHER" id="PTHR46157:SF4">
    <property type="entry name" value="K(+) EFFLUX ANTIPORTER 3, CHLOROPLASTIC"/>
    <property type="match status" value="1"/>
</dbReference>
<evidence type="ECO:0000259" key="12">
    <source>
        <dbReference type="PROSITE" id="PS51201"/>
    </source>
</evidence>
<comment type="similarity">
    <text evidence="2">Belongs to the monovalent cation:proton antiporter 2 (CPA2) transporter (TC 2.A.37) family.</text>
</comment>
<keyword evidence="9" id="KW-0406">Ion transport</keyword>
<evidence type="ECO:0000256" key="11">
    <source>
        <dbReference type="SAM" id="Phobius"/>
    </source>
</evidence>
<reference evidence="14" key="1">
    <citation type="journal article" date="2019" name="Int. J. Syst. Evol. Microbiol.">
        <title>The Global Catalogue of Microorganisms (GCM) 10K type strain sequencing project: providing services to taxonomists for standard genome sequencing and annotation.</title>
        <authorList>
            <consortium name="The Broad Institute Genomics Platform"/>
            <consortium name="The Broad Institute Genome Sequencing Center for Infectious Disease"/>
            <person name="Wu L."/>
            <person name="Ma J."/>
        </authorList>
    </citation>
    <scope>NUCLEOTIDE SEQUENCE [LARGE SCALE GENOMIC DNA]</scope>
    <source>
        <strain evidence="14">CGMCC 4.1469</strain>
    </source>
</reference>
<keyword evidence="14" id="KW-1185">Reference proteome</keyword>
<feature type="transmembrane region" description="Helical" evidence="11">
    <location>
        <begin position="224"/>
        <end position="242"/>
    </location>
</feature>
<sequence length="620" mass="67145">MHASHFFISAFIYLGAAVLLVPIAHRLGLGSVLGYLIGGALIGPFVLGWVGGAQGEEAMHFAEFGVVIMLFMIGLELEPARLWRMRGPIFGLGGMQVVFTALAVMGVALACGLGTKPAIATGMILALSSTAIVIQTLQEKALMRTDGGADSFAVLLFQDISVIPMLAVFPLLAASVAKVEHHGWLQELPHWAQPLITLGAVAVIVIGGRFIVPRGFNILAKTGLRELLTAAALLLIVGVALLMTQVGLSPALGAFVAGVVLAGSHYRHELESNLEPFKGLLLGLFFLAVGASLDFSVIAGKPVLVASLVVALIALKAAVMFVIATLLKIRGSHRWLLSLALAQGGEFAFALLSMAIQQEILDPETSKLLVAVVALSMAVAPLLFIIYERLIAPRYTAVIKEQRAPDRIDEHAPVILAGFGRFGNFVGRVMMSQGVKVTVLESDPDHVDMLRKFGFKVFYGDATRLDLLHAAGIEQACMLIIALADQAKVAQLIADVRERFPKLRILARAHDYDHRVELINLGLAAEDTVHEQMGSAQELAVRALRALGQPAYATERAARRWRRYDDETFHLLIPVHEDEDAYASIVRERRVELTQLFERDIAELPTDNDQAWEIGRAEET</sequence>
<accession>A0ABW0KNP9</accession>
<keyword evidence="5" id="KW-0633">Potassium transport</keyword>
<feature type="transmembrane region" description="Helical" evidence="11">
    <location>
        <begin position="279"/>
        <end position="298"/>
    </location>
</feature>
<keyword evidence="10 11" id="KW-0472">Membrane</keyword>
<feature type="transmembrane region" description="Helical" evidence="11">
    <location>
        <begin position="118"/>
        <end position="137"/>
    </location>
</feature>
<evidence type="ECO:0000256" key="2">
    <source>
        <dbReference type="ARBA" id="ARBA00005551"/>
    </source>
</evidence>
<dbReference type="InterPro" id="IPR038770">
    <property type="entry name" value="Na+/solute_symporter_sf"/>
</dbReference>
<dbReference type="NCBIfam" id="TIGR00932">
    <property type="entry name" value="2a37"/>
    <property type="match status" value="1"/>
</dbReference>
<feature type="transmembrane region" description="Helical" evidence="11">
    <location>
        <begin position="304"/>
        <end position="323"/>
    </location>
</feature>
<feature type="transmembrane region" description="Helical" evidence="11">
    <location>
        <begin position="335"/>
        <end position="356"/>
    </location>
</feature>
<proteinExistence type="inferred from homology"/>
<comment type="subcellular location">
    <subcellularLocation>
        <location evidence="1">Membrane</location>
        <topology evidence="1">Multi-pass membrane protein</topology>
    </subcellularLocation>
</comment>
<dbReference type="Pfam" id="PF02254">
    <property type="entry name" value="TrkA_N"/>
    <property type="match status" value="1"/>
</dbReference>
<evidence type="ECO:0000313" key="14">
    <source>
        <dbReference type="Proteomes" id="UP001596052"/>
    </source>
</evidence>
<dbReference type="SUPFAM" id="SSF51735">
    <property type="entry name" value="NAD(P)-binding Rossmann-fold domains"/>
    <property type="match status" value="1"/>
</dbReference>
<evidence type="ECO:0000256" key="1">
    <source>
        <dbReference type="ARBA" id="ARBA00004141"/>
    </source>
</evidence>
<dbReference type="EMBL" id="JBHSMQ010000002">
    <property type="protein sequence ID" value="MFC5454252.1"/>
    <property type="molecule type" value="Genomic_DNA"/>
</dbReference>
<comment type="caution">
    <text evidence="13">The sequence shown here is derived from an EMBL/GenBank/DDBJ whole genome shotgun (WGS) entry which is preliminary data.</text>
</comment>
<keyword evidence="3" id="KW-0813">Transport</keyword>
<feature type="transmembrane region" description="Helical" evidence="11">
    <location>
        <begin position="6"/>
        <end position="25"/>
    </location>
</feature>
<evidence type="ECO:0000313" key="13">
    <source>
        <dbReference type="EMBL" id="MFC5454252.1"/>
    </source>
</evidence>
<dbReference type="Gene3D" id="3.40.50.720">
    <property type="entry name" value="NAD(P)-binding Rossmann-like Domain"/>
    <property type="match status" value="1"/>
</dbReference>
<dbReference type="PANTHER" id="PTHR46157">
    <property type="entry name" value="K(+) EFFLUX ANTIPORTER 3, CHLOROPLASTIC"/>
    <property type="match status" value="1"/>
</dbReference>
<gene>
    <name evidence="13" type="ORF">ACFQDI_05240</name>
</gene>
<feature type="transmembrane region" description="Helical" evidence="11">
    <location>
        <begin position="368"/>
        <end position="387"/>
    </location>
</feature>
<evidence type="ECO:0000256" key="8">
    <source>
        <dbReference type="ARBA" id="ARBA00022989"/>
    </source>
</evidence>
<dbReference type="InterPro" id="IPR004771">
    <property type="entry name" value="K/H_exchanger"/>
</dbReference>
<keyword evidence="8 11" id="KW-1133">Transmembrane helix</keyword>
<evidence type="ECO:0000256" key="6">
    <source>
        <dbReference type="ARBA" id="ARBA00022692"/>
    </source>
</evidence>
<evidence type="ECO:0000256" key="3">
    <source>
        <dbReference type="ARBA" id="ARBA00022448"/>
    </source>
</evidence>
<feature type="transmembrane region" description="Helical" evidence="11">
    <location>
        <begin position="58"/>
        <end position="77"/>
    </location>
</feature>
<dbReference type="Gene3D" id="1.20.1530.20">
    <property type="match status" value="1"/>
</dbReference>
<dbReference type="RefSeq" id="WP_377164150.1">
    <property type="nucleotide sequence ID" value="NZ_JBHSMQ010000002.1"/>
</dbReference>
<name>A0ABW0KNP9_9BACT</name>
<keyword evidence="7" id="KW-0630">Potassium</keyword>
<evidence type="ECO:0000256" key="5">
    <source>
        <dbReference type="ARBA" id="ARBA00022538"/>
    </source>
</evidence>
<evidence type="ECO:0000256" key="9">
    <source>
        <dbReference type="ARBA" id="ARBA00023065"/>
    </source>
</evidence>
<dbReference type="Proteomes" id="UP001596052">
    <property type="component" value="Unassembled WGS sequence"/>
</dbReference>